<keyword evidence="1" id="KW-0812">Transmembrane</keyword>
<reference evidence="2" key="1">
    <citation type="submission" date="2021-02" db="EMBL/GenBank/DDBJ databases">
        <authorList>
            <person name="Nowell W R."/>
        </authorList>
    </citation>
    <scope>NUCLEOTIDE SEQUENCE</scope>
</reference>
<dbReference type="PROSITE" id="PS51257">
    <property type="entry name" value="PROKAR_LIPOPROTEIN"/>
    <property type="match status" value="1"/>
</dbReference>
<feature type="transmembrane region" description="Helical" evidence="1">
    <location>
        <begin position="14"/>
        <end position="35"/>
    </location>
</feature>
<comment type="caution">
    <text evidence="2">The sequence shown here is derived from an EMBL/GenBank/DDBJ whole genome shotgun (WGS) entry which is preliminary data.</text>
</comment>
<proteinExistence type="predicted"/>
<feature type="non-terminal residue" evidence="2">
    <location>
        <position position="73"/>
    </location>
</feature>
<evidence type="ECO:0000313" key="3">
    <source>
        <dbReference type="Proteomes" id="UP000663848"/>
    </source>
</evidence>
<organism evidence="2 3">
    <name type="scientific">Rotaria socialis</name>
    <dbReference type="NCBI Taxonomy" id="392032"/>
    <lineage>
        <taxon>Eukaryota</taxon>
        <taxon>Metazoa</taxon>
        <taxon>Spiralia</taxon>
        <taxon>Gnathifera</taxon>
        <taxon>Rotifera</taxon>
        <taxon>Eurotatoria</taxon>
        <taxon>Bdelloidea</taxon>
        <taxon>Philodinida</taxon>
        <taxon>Philodinidae</taxon>
        <taxon>Rotaria</taxon>
    </lineage>
</organism>
<accession>A0A822ESU2</accession>
<protein>
    <submittedName>
        <fullName evidence="2">Uncharacterized protein</fullName>
    </submittedName>
</protein>
<keyword evidence="1" id="KW-0472">Membrane</keyword>
<dbReference type="AlphaFoldDB" id="A0A822ESU2"/>
<name>A0A822ESU2_9BILA</name>
<evidence type="ECO:0000313" key="2">
    <source>
        <dbReference type="EMBL" id="CAF5111781.1"/>
    </source>
</evidence>
<dbReference type="Proteomes" id="UP000663848">
    <property type="component" value="Unassembled WGS sequence"/>
</dbReference>
<keyword evidence="1" id="KW-1133">Transmembrane helix</keyword>
<evidence type="ECO:0000256" key="1">
    <source>
        <dbReference type="SAM" id="Phobius"/>
    </source>
</evidence>
<sequence>MKRVRHKYTNRRRCLYSTLCFIIGCSVLIIKFSWYDAQRSICLPKNPDDEIIDRQDEWQYQNGITGQWYHWRT</sequence>
<gene>
    <name evidence="2" type="ORF">QYT958_LOCUS45485</name>
</gene>
<dbReference type="EMBL" id="CAJOBR010075866">
    <property type="protein sequence ID" value="CAF5111781.1"/>
    <property type="molecule type" value="Genomic_DNA"/>
</dbReference>